<dbReference type="SUPFAM" id="SSF47203">
    <property type="entry name" value="Acyl-CoA dehydrogenase C-terminal domain-like"/>
    <property type="match status" value="1"/>
</dbReference>
<name>A0ABP7BFR3_9ACTN</name>
<dbReference type="InterPro" id="IPR009075">
    <property type="entry name" value="AcylCo_DH/oxidase_C"/>
</dbReference>
<dbReference type="PANTHER" id="PTHR48083">
    <property type="entry name" value="MEDIUM-CHAIN SPECIFIC ACYL-COA DEHYDROGENASE, MITOCHONDRIAL-RELATED"/>
    <property type="match status" value="1"/>
</dbReference>
<dbReference type="Pfam" id="PF00441">
    <property type="entry name" value="Acyl-CoA_dh_1"/>
    <property type="match status" value="1"/>
</dbReference>
<dbReference type="PANTHER" id="PTHR48083:SF20">
    <property type="entry name" value="LONG-CHAIN SPECIFIC ACYL-COA DEHYDROGENASE, MITOCHONDRIAL"/>
    <property type="match status" value="1"/>
</dbReference>
<dbReference type="Proteomes" id="UP001500902">
    <property type="component" value="Unassembled WGS sequence"/>
</dbReference>
<sequence length="366" mass="38034">MTSHQTSEWYRAAVASAAVEAAERGLDGRGLWQLLGSRGLVAALAQDRGGVPEPSRLAALLEELDARLSVGLVLSVCVQAASVVPLLAEAAGDTGPDGLVDSAVRGDAVVAFAVTDAAAAGSDVMSAQTEVTGDPPVVTGVKQWITNGADCDHFLVLVRRRPARHFTSFGWVVVPARADGVTVRPVGRQVFAAARLADVEFKAARAGGPGLVGPSGRGLAMFARHVATERLAGALWSRALCRRVLADTREWLTGRPSGAGVLWDSEAVRQRYAACLVEYARLDAMCRWAVSGDPQTPARAMALKAAAGEGALRIVRECADLRGADAFSDGGLAFVSMQTAMFAVAGGATGALLTGLADHADDLLRQ</sequence>
<evidence type="ECO:0000259" key="11">
    <source>
        <dbReference type="Pfam" id="PF00441"/>
    </source>
</evidence>
<dbReference type="InterPro" id="IPR050741">
    <property type="entry name" value="Acyl-CoA_dehydrogenase"/>
</dbReference>
<reference evidence="14" key="1">
    <citation type="journal article" date="2019" name="Int. J. Syst. Evol. Microbiol.">
        <title>The Global Catalogue of Microorganisms (GCM) 10K type strain sequencing project: providing services to taxonomists for standard genome sequencing and annotation.</title>
        <authorList>
            <consortium name="The Broad Institute Genomics Platform"/>
            <consortium name="The Broad Institute Genome Sequencing Center for Infectious Disease"/>
            <person name="Wu L."/>
            <person name="Ma J."/>
        </authorList>
    </citation>
    <scope>NUCLEOTIDE SEQUENCE [LARGE SCALE GENOMIC DNA]</scope>
    <source>
        <strain evidence="14">JCM 16904</strain>
    </source>
</reference>
<organism evidence="13 14">
    <name type="scientific">Nonomuraea antimicrobica</name>
    <dbReference type="NCBI Taxonomy" id="561173"/>
    <lineage>
        <taxon>Bacteria</taxon>
        <taxon>Bacillati</taxon>
        <taxon>Actinomycetota</taxon>
        <taxon>Actinomycetes</taxon>
        <taxon>Streptosporangiales</taxon>
        <taxon>Streptosporangiaceae</taxon>
        <taxon>Nonomuraea</taxon>
    </lineage>
</organism>
<evidence type="ECO:0000256" key="7">
    <source>
        <dbReference type="ARBA" id="ARBA00037085"/>
    </source>
</evidence>
<evidence type="ECO:0000256" key="6">
    <source>
        <dbReference type="ARBA" id="ARBA00023002"/>
    </source>
</evidence>
<dbReference type="Gene3D" id="1.10.540.10">
    <property type="entry name" value="Acyl-CoA dehydrogenase/oxidase, N-terminal domain"/>
    <property type="match status" value="1"/>
</dbReference>
<dbReference type="Pfam" id="PF02770">
    <property type="entry name" value="Acyl-CoA_dh_M"/>
    <property type="match status" value="1"/>
</dbReference>
<keyword evidence="5 10" id="KW-0274">FAD</keyword>
<dbReference type="InterPro" id="IPR036250">
    <property type="entry name" value="AcylCo_DH-like_C"/>
</dbReference>
<dbReference type="SUPFAM" id="SSF56645">
    <property type="entry name" value="Acyl-CoA dehydrogenase NM domain-like"/>
    <property type="match status" value="1"/>
</dbReference>
<feature type="domain" description="Acyl-CoA oxidase/dehydrogenase middle" evidence="12">
    <location>
        <begin position="111"/>
        <end position="190"/>
    </location>
</feature>
<evidence type="ECO:0000259" key="12">
    <source>
        <dbReference type="Pfam" id="PF02770"/>
    </source>
</evidence>
<accession>A0ABP7BFR3</accession>
<dbReference type="InterPro" id="IPR009100">
    <property type="entry name" value="AcylCoA_DH/oxidase_NM_dom_sf"/>
</dbReference>
<dbReference type="InterPro" id="IPR046373">
    <property type="entry name" value="Acyl-CoA_Oxase/DH_mid-dom_sf"/>
</dbReference>
<evidence type="ECO:0000313" key="14">
    <source>
        <dbReference type="Proteomes" id="UP001500902"/>
    </source>
</evidence>
<proteinExistence type="inferred from homology"/>
<comment type="function">
    <text evidence="7">Catalyzes the dehydrogenation at the alpha-beta position of ACP-bound acyl chains. This results in the introduction of a double bond in the lipidic chain, which is further transferred to the epsilon-amino group of lysine residue in the mycobactin core by MbtK.</text>
</comment>
<evidence type="ECO:0000256" key="5">
    <source>
        <dbReference type="ARBA" id="ARBA00022827"/>
    </source>
</evidence>
<evidence type="ECO:0000256" key="9">
    <source>
        <dbReference type="ARBA" id="ARBA00042660"/>
    </source>
</evidence>
<keyword evidence="14" id="KW-1185">Reference proteome</keyword>
<dbReference type="EMBL" id="BAAAZP010000041">
    <property type="protein sequence ID" value="GAA3659525.1"/>
    <property type="molecule type" value="Genomic_DNA"/>
</dbReference>
<evidence type="ECO:0000313" key="13">
    <source>
        <dbReference type="EMBL" id="GAA3659525.1"/>
    </source>
</evidence>
<evidence type="ECO:0000256" key="3">
    <source>
        <dbReference type="ARBA" id="ARBA00009347"/>
    </source>
</evidence>
<protein>
    <recommendedName>
        <fullName evidence="8">Acyl-[acyl-carrier-protein] dehydrogenase MbtN</fullName>
    </recommendedName>
    <alternativeName>
        <fullName evidence="9">Mycobactin synthase protein N</fullName>
    </alternativeName>
</protein>
<dbReference type="RefSeq" id="WP_344876034.1">
    <property type="nucleotide sequence ID" value="NZ_BAAAZP010000041.1"/>
</dbReference>
<keyword evidence="6 10" id="KW-0560">Oxidoreductase</keyword>
<evidence type="ECO:0000256" key="1">
    <source>
        <dbReference type="ARBA" id="ARBA00001974"/>
    </source>
</evidence>
<evidence type="ECO:0000256" key="10">
    <source>
        <dbReference type="RuleBase" id="RU362125"/>
    </source>
</evidence>
<evidence type="ECO:0000256" key="4">
    <source>
        <dbReference type="ARBA" id="ARBA00022630"/>
    </source>
</evidence>
<feature type="domain" description="Acyl-CoA dehydrogenase/oxidase C-terminal" evidence="11">
    <location>
        <begin position="216"/>
        <end position="349"/>
    </location>
</feature>
<dbReference type="Gene3D" id="1.20.140.10">
    <property type="entry name" value="Butyryl-CoA Dehydrogenase, subunit A, domain 3"/>
    <property type="match status" value="1"/>
</dbReference>
<comment type="pathway">
    <text evidence="2">Siderophore biosynthesis; mycobactin biosynthesis.</text>
</comment>
<comment type="similarity">
    <text evidence="3 10">Belongs to the acyl-CoA dehydrogenase family.</text>
</comment>
<dbReference type="InterPro" id="IPR037069">
    <property type="entry name" value="AcylCoA_DH/ox_N_sf"/>
</dbReference>
<dbReference type="Gene3D" id="2.40.110.10">
    <property type="entry name" value="Butyryl-CoA Dehydrogenase, subunit A, domain 2"/>
    <property type="match status" value="1"/>
</dbReference>
<evidence type="ECO:0000256" key="8">
    <source>
        <dbReference type="ARBA" id="ARBA00040394"/>
    </source>
</evidence>
<keyword evidence="4 10" id="KW-0285">Flavoprotein</keyword>
<comment type="caution">
    <text evidence="13">The sequence shown here is derived from an EMBL/GenBank/DDBJ whole genome shotgun (WGS) entry which is preliminary data.</text>
</comment>
<dbReference type="InterPro" id="IPR006091">
    <property type="entry name" value="Acyl-CoA_Oxase/DH_mid-dom"/>
</dbReference>
<evidence type="ECO:0000256" key="2">
    <source>
        <dbReference type="ARBA" id="ARBA00005102"/>
    </source>
</evidence>
<comment type="cofactor">
    <cofactor evidence="1 10">
        <name>FAD</name>
        <dbReference type="ChEBI" id="CHEBI:57692"/>
    </cofactor>
</comment>
<gene>
    <name evidence="13" type="ORF">GCM10022224_023670</name>
</gene>